<evidence type="ECO:0000313" key="5">
    <source>
        <dbReference type="EMBL" id="KAL0578797.1"/>
    </source>
</evidence>
<evidence type="ECO:0000256" key="2">
    <source>
        <dbReference type="ARBA" id="ARBA00022857"/>
    </source>
</evidence>
<keyword evidence="3" id="KW-0560">Oxidoreductase</keyword>
<gene>
    <name evidence="5" type="ORF">V5O48_003209</name>
</gene>
<dbReference type="InterPro" id="IPR036291">
    <property type="entry name" value="NAD(P)-bd_dom_sf"/>
</dbReference>
<dbReference type="InterPro" id="IPR002347">
    <property type="entry name" value="SDR_fam"/>
</dbReference>
<evidence type="ECO:0000313" key="6">
    <source>
        <dbReference type="Proteomes" id="UP001465976"/>
    </source>
</evidence>
<accession>A0ABR3FTJ1</accession>
<dbReference type="EMBL" id="JBAHYK010000084">
    <property type="protein sequence ID" value="KAL0578797.1"/>
    <property type="molecule type" value="Genomic_DNA"/>
</dbReference>
<dbReference type="Pfam" id="PF00106">
    <property type="entry name" value="adh_short"/>
    <property type="match status" value="1"/>
</dbReference>
<sequence>MSSQEHSRTILITGGNAGIGYELVRQLALLGHNVYLSSRSEKSGQDAQKKLKEEHDLNVKYVQLDVTSEESVIRARDEIEKARGKLDVLVNNAGFVNGFFKPSELTPANMHEILDTNYYGVIRVTTAFIPLIRKAKNGAILNVSSQVGSHTSQSQLGRWPPQIVAYYSSKAVLNAFTISLAKELKDEGIRVNSGTPGLTSTNFAGTSAATRSAAEGAECLLPLIIIDPEDKDKTGLYYGHRVDGSIGEIPW</sequence>
<name>A0ABR3FTJ1_9AGAR</name>
<keyword evidence="2" id="KW-0521">NADP</keyword>
<dbReference type="PANTHER" id="PTHR43490:SF99">
    <property type="entry name" value="SHORT-CHAIN DEHYDROGENASE_REDUCTASE"/>
    <property type="match status" value="1"/>
</dbReference>
<keyword evidence="6" id="KW-1185">Reference proteome</keyword>
<dbReference type="Proteomes" id="UP001465976">
    <property type="component" value="Unassembled WGS sequence"/>
</dbReference>
<dbReference type="SUPFAM" id="SSF51735">
    <property type="entry name" value="NAD(P)-binding Rossmann-fold domains"/>
    <property type="match status" value="1"/>
</dbReference>
<comment type="caution">
    <text evidence="5">The sequence shown here is derived from an EMBL/GenBank/DDBJ whole genome shotgun (WGS) entry which is preliminary data.</text>
</comment>
<evidence type="ECO:0000256" key="3">
    <source>
        <dbReference type="ARBA" id="ARBA00023002"/>
    </source>
</evidence>
<proteinExistence type="inferred from homology"/>
<evidence type="ECO:0000256" key="1">
    <source>
        <dbReference type="ARBA" id="ARBA00006484"/>
    </source>
</evidence>
<reference evidence="5 6" key="1">
    <citation type="submission" date="2024-02" db="EMBL/GenBank/DDBJ databases">
        <title>A draft genome for the cacao thread blight pathogen Marasmius crinis-equi.</title>
        <authorList>
            <person name="Cohen S.P."/>
            <person name="Baruah I.K."/>
            <person name="Amoako-Attah I."/>
            <person name="Bukari Y."/>
            <person name="Meinhardt L.W."/>
            <person name="Bailey B.A."/>
        </authorList>
    </citation>
    <scope>NUCLEOTIDE SEQUENCE [LARGE SCALE GENOMIC DNA]</scope>
    <source>
        <strain evidence="5 6">GH-76</strain>
    </source>
</reference>
<evidence type="ECO:0000256" key="4">
    <source>
        <dbReference type="RuleBase" id="RU000363"/>
    </source>
</evidence>
<comment type="similarity">
    <text evidence="1 4">Belongs to the short-chain dehydrogenases/reductases (SDR) family.</text>
</comment>
<dbReference type="Gene3D" id="3.40.50.720">
    <property type="entry name" value="NAD(P)-binding Rossmann-like Domain"/>
    <property type="match status" value="1"/>
</dbReference>
<dbReference type="PANTHER" id="PTHR43490">
    <property type="entry name" value="(+)-NEOMENTHOL DEHYDROGENASE"/>
    <property type="match status" value="1"/>
</dbReference>
<dbReference type="PRINTS" id="PR00081">
    <property type="entry name" value="GDHRDH"/>
</dbReference>
<organism evidence="5 6">
    <name type="scientific">Marasmius crinis-equi</name>
    <dbReference type="NCBI Taxonomy" id="585013"/>
    <lineage>
        <taxon>Eukaryota</taxon>
        <taxon>Fungi</taxon>
        <taxon>Dikarya</taxon>
        <taxon>Basidiomycota</taxon>
        <taxon>Agaricomycotina</taxon>
        <taxon>Agaricomycetes</taxon>
        <taxon>Agaricomycetidae</taxon>
        <taxon>Agaricales</taxon>
        <taxon>Marasmiineae</taxon>
        <taxon>Marasmiaceae</taxon>
        <taxon>Marasmius</taxon>
    </lineage>
</organism>
<protein>
    <recommendedName>
        <fullName evidence="7">NAD(P)-binding protein</fullName>
    </recommendedName>
</protein>
<dbReference type="PRINTS" id="PR00080">
    <property type="entry name" value="SDRFAMILY"/>
</dbReference>
<evidence type="ECO:0008006" key="7">
    <source>
        <dbReference type="Google" id="ProtNLM"/>
    </source>
</evidence>